<sequence>MSKHLFLLDTVLIFCLLSLASAEQNTAYVRATYHSYEPQKHNWELNSSAVCAEQFNKSPLSWRKEYGWAAFCGPVGP</sequence>
<accession>A0A392RPC0</accession>
<keyword evidence="2" id="KW-0732">Signal</keyword>
<dbReference type="Pfam" id="PF00967">
    <property type="entry name" value="Barwin"/>
    <property type="match status" value="1"/>
</dbReference>
<keyword evidence="5" id="KW-1185">Reference proteome</keyword>
<dbReference type="Gene3D" id="2.40.40.10">
    <property type="entry name" value="RlpA-like domain"/>
    <property type="match status" value="1"/>
</dbReference>
<dbReference type="PANTHER" id="PTHR46351">
    <property type="entry name" value="WOUND-INDUCED PROTEIN WIN2"/>
    <property type="match status" value="1"/>
</dbReference>
<dbReference type="InterPro" id="IPR044301">
    <property type="entry name" value="PR4"/>
</dbReference>
<evidence type="ECO:0000256" key="1">
    <source>
        <dbReference type="ARBA" id="ARBA00023157"/>
    </source>
</evidence>
<reference evidence="4 5" key="1">
    <citation type="journal article" date="2018" name="Front. Plant Sci.">
        <title>Red Clover (Trifolium pratense) and Zigzag Clover (T. medium) - A Picture of Genomic Similarities and Differences.</title>
        <authorList>
            <person name="Dluhosova J."/>
            <person name="Istvanek J."/>
            <person name="Nedelnik J."/>
            <person name="Repkova J."/>
        </authorList>
    </citation>
    <scope>NUCLEOTIDE SEQUENCE [LARGE SCALE GENOMIC DNA]</scope>
    <source>
        <strain evidence="5">cv. 10/8</strain>
        <tissue evidence="4">Leaf</tissue>
    </source>
</reference>
<dbReference type="EMBL" id="LXQA010256307">
    <property type="protein sequence ID" value="MCI38463.1"/>
    <property type="molecule type" value="Genomic_DNA"/>
</dbReference>
<evidence type="ECO:0000256" key="2">
    <source>
        <dbReference type="SAM" id="SignalP"/>
    </source>
</evidence>
<evidence type="ECO:0000313" key="4">
    <source>
        <dbReference type="EMBL" id="MCI38463.1"/>
    </source>
</evidence>
<dbReference type="GO" id="GO:0042742">
    <property type="term" value="P:defense response to bacterium"/>
    <property type="evidence" value="ECO:0007669"/>
    <property type="project" value="InterPro"/>
</dbReference>
<proteinExistence type="predicted"/>
<feature type="chain" id="PRO_5017375098" evidence="2">
    <location>
        <begin position="23"/>
        <end position="77"/>
    </location>
</feature>
<dbReference type="AlphaFoldDB" id="A0A392RPC0"/>
<dbReference type="SUPFAM" id="SSF50685">
    <property type="entry name" value="Barwin-like endoglucanases"/>
    <property type="match status" value="1"/>
</dbReference>
<keyword evidence="1" id="KW-1015">Disulfide bond</keyword>
<dbReference type="GO" id="GO:0004540">
    <property type="term" value="F:RNA nuclease activity"/>
    <property type="evidence" value="ECO:0007669"/>
    <property type="project" value="InterPro"/>
</dbReference>
<comment type="caution">
    <text evidence="4">The sequence shown here is derived from an EMBL/GenBank/DDBJ whole genome shotgun (WGS) entry which is preliminary data.</text>
</comment>
<feature type="domain" description="Barwin" evidence="3">
    <location>
        <begin position="24"/>
        <end position="77"/>
    </location>
</feature>
<feature type="non-terminal residue" evidence="4">
    <location>
        <position position="77"/>
    </location>
</feature>
<dbReference type="PROSITE" id="PS51174">
    <property type="entry name" value="BARWIN_3"/>
    <property type="match status" value="1"/>
</dbReference>
<evidence type="ECO:0000313" key="5">
    <source>
        <dbReference type="Proteomes" id="UP000265520"/>
    </source>
</evidence>
<protein>
    <submittedName>
        <fullName evidence="4">Chitinase/hevein/PR-4/wheatwin2</fullName>
    </submittedName>
</protein>
<dbReference type="InterPro" id="IPR036908">
    <property type="entry name" value="RlpA-like_sf"/>
</dbReference>
<dbReference type="InterPro" id="IPR001153">
    <property type="entry name" value="Barwin_dom"/>
</dbReference>
<feature type="signal peptide" evidence="2">
    <location>
        <begin position="1"/>
        <end position="22"/>
    </location>
</feature>
<evidence type="ECO:0000259" key="3">
    <source>
        <dbReference type="PROSITE" id="PS51174"/>
    </source>
</evidence>
<dbReference type="PANTHER" id="PTHR46351:SF19">
    <property type="entry name" value="CHITINASE"/>
    <property type="match status" value="1"/>
</dbReference>
<dbReference type="Proteomes" id="UP000265520">
    <property type="component" value="Unassembled WGS sequence"/>
</dbReference>
<dbReference type="GO" id="GO:0050832">
    <property type="term" value="P:defense response to fungus"/>
    <property type="evidence" value="ECO:0007669"/>
    <property type="project" value="InterPro"/>
</dbReference>
<name>A0A392RPC0_9FABA</name>
<organism evidence="4 5">
    <name type="scientific">Trifolium medium</name>
    <dbReference type="NCBI Taxonomy" id="97028"/>
    <lineage>
        <taxon>Eukaryota</taxon>
        <taxon>Viridiplantae</taxon>
        <taxon>Streptophyta</taxon>
        <taxon>Embryophyta</taxon>
        <taxon>Tracheophyta</taxon>
        <taxon>Spermatophyta</taxon>
        <taxon>Magnoliopsida</taxon>
        <taxon>eudicotyledons</taxon>
        <taxon>Gunneridae</taxon>
        <taxon>Pentapetalae</taxon>
        <taxon>rosids</taxon>
        <taxon>fabids</taxon>
        <taxon>Fabales</taxon>
        <taxon>Fabaceae</taxon>
        <taxon>Papilionoideae</taxon>
        <taxon>50 kb inversion clade</taxon>
        <taxon>NPAAA clade</taxon>
        <taxon>Hologalegina</taxon>
        <taxon>IRL clade</taxon>
        <taxon>Trifolieae</taxon>
        <taxon>Trifolium</taxon>
    </lineage>
</organism>